<keyword evidence="1" id="KW-0472">Membrane</keyword>
<dbReference type="Proteomes" id="UP000217771">
    <property type="component" value="Unassembled WGS sequence"/>
</dbReference>
<organism evidence="2 3">
    <name type="scientific">Halomonas salipaludis</name>
    <dbReference type="NCBI Taxonomy" id="2032625"/>
    <lineage>
        <taxon>Bacteria</taxon>
        <taxon>Pseudomonadati</taxon>
        <taxon>Pseudomonadota</taxon>
        <taxon>Gammaproteobacteria</taxon>
        <taxon>Oceanospirillales</taxon>
        <taxon>Halomonadaceae</taxon>
        <taxon>Halomonas</taxon>
    </lineage>
</organism>
<feature type="transmembrane region" description="Helical" evidence="1">
    <location>
        <begin position="21"/>
        <end position="39"/>
    </location>
</feature>
<keyword evidence="3" id="KW-1185">Reference proteome</keyword>
<name>A0A2A2EQE4_9GAMM</name>
<protein>
    <submittedName>
        <fullName evidence="2">Uncharacterized protein</fullName>
    </submittedName>
</protein>
<gene>
    <name evidence="2" type="ORF">CK498_19510</name>
</gene>
<evidence type="ECO:0000313" key="3">
    <source>
        <dbReference type="Proteomes" id="UP000217771"/>
    </source>
</evidence>
<evidence type="ECO:0000313" key="2">
    <source>
        <dbReference type="EMBL" id="PAU75326.1"/>
    </source>
</evidence>
<sequence length="63" mass="7634">MKIEYSGIKCTMEMLKVKMELPLFFMISIVWLKTPQWLVKEFLVKILILLMRSQRKRCCSFMT</sequence>
<dbReference type="EMBL" id="NSKB01000007">
    <property type="protein sequence ID" value="PAU75326.1"/>
    <property type="molecule type" value="Genomic_DNA"/>
</dbReference>
<keyword evidence="1" id="KW-0812">Transmembrane</keyword>
<keyword evidence="1" id="KW-1133">Transmembrane helix</keyword>
<dbReference type="AlphaFoldDB" id="A0A2A2EQE4"/>
<accession>A0A2A2EQE4</accession>
<reference evidence="2 3" key="1">
    <citation type="submission" date="2017-08" db="EMBL/GenBank/DDBJ databases">
        <title>Halomonas alkalisoli sp. nov., isolated from saline alkaline soil.</title>
        <authorList>
            <person name="Wang D."/>
            <person name="Zhang G."/>
        </authorList>
    </citation>
    <scope>NUCLEOTIDE SEQUENCE [LARGE SCALE GENOMIC DNA]</scope>
    <source>
        <strain evidence="2 3">WRN001</strain>
    </source>
</reference>
<proteinExistence type="predicted"/>
<comment type="caution">
    <text evidence="2">The sequence shown here is derived from an EMBL/GenBank/DDBJ whole genome shotgun (WGS) entry which is preliminary data.</text>
</comment>
<evidence type="ECO:0000256" key="1">
    <source>
        <dbReference type="SAM" id="Phobius"/>
    </source>
</evidence>